<evidence type="ECO:0000256" key="7">
    <source>
        <dbReference type="ARBA" id="ARBA00022723"/>
    </source>
</evidence>
<evidence type="ECO:0000256" key="10">
    <source>
        <dbReference type="ARBA" id="ARBA00032598"/>
    </source>
</evidence>
<dbReference type="RefSeq" id="WP_114378424.1">
    <property type="nucleotide sequence ID" value="NZ_QPJD01000002.1"/>
</dbReference>
<reference evidence="13 14" key="1">
    <citation type="submission" date="2018-07" db="EMBL/GenBank/DDBJ databases">
        <title>Genomic Encyclopedia of Type Strains, Phase III (KMG-III): the genomes of soil and plant-associated and newly described type strains.</title>
        <authorList>
            <person name="Whitman W."/>
        </authorList>
    </citation>
    <scope>NUCLEOTIDE SEQUENCE [LARGE SCALE GENOMIC DNA]</scope>
    <source>
        <strain evidence="13 14">CECT 7506</strain>
    </source>
</reference>
<dbReference type="EC" id="2.7.7.24" evidence="3"/>
<evidence type="ECO:0000256" key="11">
    <source>
        <dbReference type="ARBA" id="ARBA00049336"/>
    </source>
</evidence>
<evidence type="ECO:0000313" key="13">
    <source>
        <dbReference type="EMBL" id="RCW50908.1"/>
    </source>
</evidence>
<dbReference type="Pfam" id="PF00483">
    <property type="entry name" value="NTP_transferase"/>
    <property type="match status" value="1"/>
</dbReference>
<dbReference type="InterPro" id="IPR005835">
    <property type="entry name" value="NTP_transferase_dom"/>
</dbReference>
<keyword evidence="5 13" id="KW-0808">Transferase</keyword>
<evidence type="ECO:0000256" key="5">
    <source>
        <dbReference type="ARBA" id="ARBA00022679"/>
    </source>
</evidence>
<comment type="similarity">
    <text evidence="2">Belongs to the glucose-1-phosphate thymidylyltransferase family.</text>
</comment>
<dbReference type="GO" id="GO:0046872">
    <property type="term" value="F:metal ion binding"/>
    <property type="evidence" value="ECO:0007669"/>
    <property type="project" value="UniProtKB-KW"/>
</dbReference>
<dbReference type="Proteomes" id="UP000252415">
    <property type="component" value="Unassembled WGS sequence"/>
</dbReference>
<evidence type="ECO:0000256" key="8">
    <source>
        <dbReference type="ARBA" id="ARBA00022842"/>
    </source>
</evidence>
<keyword evidence="6" id="KW-0548">Nucleotidyltransferase</keyword>
<dbReference type="PANTHER" id="PTHR43532:SF1">
    <property type="entry name" value="GLUCOSE-1-PHOSPHATE THYMIDYLYLTRANSFERASE 1"/>
    <property type="match status" value="1"/>
</dbReference>
<evidence type="ECO:0000256" key="4">
    <source>
        <dbReference type="ARBA" id="ARBA00017654"/>
    </source>
</evidence>
<evidence type="ECO:0000313" key="14">
    <source>
        <dbReference type="Proteomes" id="UP000252415"/>
    </source>
</evidence>
<dbReference type="Gene3D" id="3.90.550.10">
    <property type="entry name" value="Spore Coat Polysaccharide Biosynthesis Protein SpsA, Chain A"/>
    <property type="match status" value="1"/>
</dbReference>
<dbReference type="PANTHER" id="PTHR43532">
    <property type="entry name" value="GLUCOSE-1-PHOSPHATE THYMIDYLYLTRANSFERASE"/>
    <property type="match status" value="1"/>
</dbReference>
<comment type="catalytic activity">
    <reaction evidence="11">
        <text>dTTP + alpha-D-glucose 1-phosphate + H(+) = dTDP-alpha-D-glucose + diphosphate</text>
        <dbReference type="Rhea" id="RHEA:15225"/>
        <dbReference type="ChEBI" id="CHEBI:15378"/>
        <dbReference type="ChEBI" id="CHEBI:33019"/>
        <dbReference type="ChEBI" id="CHEBI:37568"/>
        <dbReference type="ChEBI" id="CHEBI:57477"/>
        <dbReference type="ChEBI" id="CHEBI:58601"/>
        <dbReference type="EC" id="2.7.7.24"/>
    </reaction>
</comment>
<dbReference type="GO" id="GO:0008879">
    <property type="term" value="F:glucose-1-phosphate thymidylyltransferase activity"/>
    <property type="evidence" value="ECO:0007669"/>
    <property type="project" value="UniProtKB-EC"/>
</dbReference>
<organism evidence="13 14">
    <name type="scientific">Paenibacillus prosopidis</name>
    <dbReference type="NCBI Taxonomy" id="630520"/>
    <lineage>
        <taxon>Bacteria</taxon>
        <taxon>Bacillati</taxon>
        <taxon>Bacillota</taxon>
        <taxon>Bacilli</taxon>
        <taxon>Bacillales</taxon>
        <taxon>Paenibacillaceae</taxon>
        <taxon>Paenibacillus</taxon>
    </lineage>
</organism>
<keyword evidence="7" id="KW-0479">Metal-binding</keyword>
<keyword evidence="14" id="KW-1185">Reference proteome</keyword>
<evidence type="ECO:0000256" key="2">
    <source>
        <dbReference type="ARBA" id="ARBA00010480"/>
    </source>
</evidence>
<evidence type="ECO:0000256" key="1">
    <source>
        <dbReference type="ARBA" id="ARBA00001946"/>
    </source>
</evidence>
<feature type="domain" description="Nucleotidyl transferase" evidence="12">
    <location>
        <begin position="2"/>
        <end position="235"/>
    </location>
</feature>
<protein>
    <recommendedName>
        <fullName evidence="4">Glucose-1-phosphate thymidylyltransferase</fullName>
        <ecNumber evidence="3">2.7.7.24</ecNumber>
    </recommendedName>
    <alternativeName>
        <fullName evidence="10">dTDP-glucose pyrophosphorylase</fullName>
    </alternativeName>
    <alternativeName>
        <fullName evidence="9">dTDP-glucose synthase</fullName>
    </alternativeName>
</protein>
<accession>A0A368W653</accession>
<gene>
    <name evidence="13" type="ORF">DFP97_102100</name>
</gene>
<comment type="caution">
    <text evidence="13">The sequence shown here is derived from an EMBL/GenBank/DDBJ whole genome shotgun (WGS) entry which is preliminary data.</text>
</comment>
<dbReference type="EMBL" id="QPJD01000002">
    <property type="protein sequence ID" value="RCW50908.1"/>
    <property type="molecule type" value="Genomic_DNA"/>
</dbReference>
<evidence type="ECO:0000256" key="9">
    <source>
        <dbReference type="ARBA" id="ARBA00032492"/>
    </source>
</evidence>
<comment type="cofactor">
    <cofactor evidence="1">
        <name>Mg(2+)</name>
        <dbReference type="ChEBI" id="CHEBI:18420"/>
    </cofactor>
</comment>
<evidence type="ECO:0000259" key="12">
    <source>
        <dbReference type="Pfam" id="PF00483"/>
    </source>
</evidence>
<dbReference type="SUPFAM" id="SSF53448">
    <property type="entry name" value="Nucleotide-diphospho-sugar transferases"/>
    <property type="match status" value="1"/>
</dbReference>
<proteinExistence type="inferred from homology"/>
<dbReference type="AlphaFoldDB" id="A0A368W653"/>
<dbReference type="OrthoDB" id="9803871at2"/>
<dbReference type="InterPro" id="IPR005907">
    <property type="entry name" value="G1P_thy_trans_s"/>
</dbReference>
<keyword evidence="8" id="KW-0460">Magnesium</keyword>
<evidence type="ECO:0000256" key="6">
    <source>
        <dbReference type="ARBA" id="ARBA00022695"/>
    </source>
</evidence>
<dbReference type="InterPro" id="IPR029044">
    <property type="entry name" value="Nucleotide-diphossugar_trans"/>
</dbReference>
<name>A0A368W653_9BACL</name>
<evidence type="ECO:0000256" key="3">
    <source>
        <dbReference type="ARBA" id="ARBA00012461"/>
    </source>
</evidence>
<sequence>MKGVILAGGTGTRLHPMTKLINKHLLPVGNVPMLHFAVQKLSEAGVRDILLIIPKLSSGLFIEYFGSGAEWNVRITYRVQDQAGGSAKALGMAEGFIQSQEKFILLLGDNIYEASLSGYIAAFERQTAGAMVLLKQVNDPHRYGVPELDGTVIKRIEEKPVDPKSDYCVTGIYLYDGSVFDKVSSLEPSKRGELEITDVNNLYAAEGTLKYDVLQGWWTDAGTPASLVEAAARVLRENE</sequence>